<accession>A0A433QFX6</accession>
<keyword evidence="1" id="KW-0812">Transmembrane</keyword>
<proteinExistence type="predicted"/>
<dbReference type="GO" id="GO:0016020">
    <property type="term" value="C:membrane"/>
    <property type="evidence" value="ECO:0007669"/>
    <property type="project" value="GOC"/>
</dbReference>
<keyword evidence="1" id="KW-1133">Transmembrane helix</keyword>
<reference evidence="2 3" key="1">
    <citation type="journal article" date="2018" name="New Phytol.">
        <title>Phylogenomics of Endogonaceae and evolution of mycorrhizas within Mucoromycota.</title>
        <authorList>
            <person name="Chang Y."/>
            <person name="Desiro A."/>
            <person name="Na H."/>
            <person name="Sandor L."/>
            <person name="Lipzen A."/>
            <person name="Clum A."/>
            <person name="Barry K."/>
            <person name="Grigoriev I.V."/>
            <person name="Martin F.M."/>
            <person name="Stajich J.E."/>
            <person name="Smith M.E."/>
            <person name="Bonito G."/>
            <person name="Spatafora J.W."/>
        </authorList>
    </citation>
    <scope>NUCLEOTIDE SEQUENCE [LARGE SCALE GENOMIC DNA]</scope>
    <source>
        <strain evidence="2 3">AD002</strain>
    </source>
</reference>
<feature type="transmembrane region" description="Helical" evidence="1">
    <location>
        <begin position="12"/>
        <end position="37"/>
    </location>
</feature>
<protein>
    <submittedName>
        <fullName evidence="2">Uncharacterized protein</fullName>
    </submittedName>
</protein>
<dbReference type="Pfam" id="PF08552">
    <property type="entry name" value="Kei1"/>
    <property type="match status" value="1"/>
</dbReference>
<keyword evidence="3" id="KW-1185">Reference proteome</keyword>
<organism evidence="2 3">
    <name type="scientific">Jimgerdemannia flammicorona</name>
    <dbReference type="NCBI Taxonomy" id="994334"/>
    <lineage>
        <taxon>Eukaryota</taxon>
        <taxon>Fungi</taxon>
        <taxon>Fungi incertae sedis</taxon>
        <taxon>Mucoromycota</taxon>
        <taxon>Mucoromycotina</taxon>
        <taxon>Endogonomycetes</taxon>
        <taxon>Endogonales</taxon>
        <taxon>Endogonaceae</taxon>
        <taxon>Jimgerdemannia</taxon>
    </lineage>
</organism>
<sequence>MKRLEPCRRSHLPPKGVVIITVIGLLNKVPGIFGIIAFDFGDLIAMINYFYSVVAMTFMMYGLNGVLKHLLAIRIYAFFYWADIAVTALLVPLATIWFASTDHGLIHEVDDLIEPSEVLRTSPWSMERSLAMAILTIIVLVMAAFMTRGRGAKDDRVVKMQPRFYE</sequence>
<comment type="caution">
    <text evidence="2">The sequence shown here is derived from an EMBL/GenBank/DDBJ whole genome shotgun (WGS) entry which is preliminary data.</text>
</comment>
<dbReference type="Proteomes" id="UP000274822">
    <property type="component" value="Unassembled WGS sequence"/>
</dbReference>
<evidence type="ECO:0000313" key="2">
    <source>
        <dbReference type="EMBL" id="RUS28683.1"/>
    </source>
</evidence>
<dbReference type="InterPro" id="IPR013862">
    <property type="entry name" value="Kei1"/>
</dbReference>
<feature type="transmembrane region" description="Helical" evidence="1">
    <location>
        <begin position="129"/>
        <end position="146"/>
    </location>
</feature>
<keyword evidence="1" id="KW-0472">Membrane</keyword>
<dbReference type="AlphaFoldDB" id="A0A433QFX6"/>
<name>A0A433QFX6_9FUNG</name>
<evidence type="ECO:0000313" key="3">
    <source>
        <dbReference type="Proteomes" id="UP000274822"/>
    </source>
</evidence>
<evidence type="ECO:0000256" key="1">
    <source>
        <dbReference type="SAM" id="Phobius"/>
    </source>
</evidence>
<dbReference type="GO" id="GO:0006673">
    <property type="term" value="P:inositol phosphoceramide metabolic process"/>
    <property type="evidence" value="ECO:0007669"/>
    <property type="project" value="InterPro"/>
</dbReference>
<dbReference type="EMBL" id="RBNJ01006270">
    <property type="protein sequence ID" value="RUS28683.1"/>
    <property type="molecule type" value="Genomic_DNA"/>
</dbReference>
<gene>
    <name evidence="2" type="ORF">BC938DRAFT_481575</name>
</gene>
<feature type="transmembrane region" description="Helical" evidence="1">
    <location>
        <begin position="43"/>
        <end position="63"/>
    </location>
</feature>
<feature type="transmembrane region" description="Helical" evidence="1">
    <location>
        <begin position="75"/>
        <end position="99"/>
    </location>
</feature>
<dbReference type="GO" id="GO:0070917">
    <property type="term" value="F:inositol phosphoceramide synthase regulator activity"/>
    <property type="evidence" value="ECO:0007669"/>
    <property type="project" value="InterPro"/>
</dbReference>